<comment type="caution">
    <text evidence="2">The sequence shown here is derived from an EMBL/GenBank/DDBJ whole genome shotgun (WGS) entry which is preliminary data.</text>
</comment>
<dbReference type="OMA" id="GFPKECI"/>
<dbReference type="AlphaFoldDB" id="A0A179IK13"/>
<dbReference type="OrthoDB" id="4865224at2759"/>
<feature type="region of interest" description="Disordered" evidence="1">
    <location>
        <begin position="284"/>
        <end position="330"/>
    </location>
</feature>
<reference evidence="2 3" key="1">
    <citation type="submission" date="2016-03" db="EMBL/GenBank/DDBJ databases">
        <title>Fine-scale spatial genetic structure of a fungal parasite of coffee scale insects.</title>
        <authorList>
            <person name="Jackson D."/>
            <person name="Zemenick K.A."/>
            <person name="Malloure B."/>
            <person name="Quandt C.A."/>
            <person name="James T.Y."/>
        </authorList>
    </citation>
    <scope>NUCLEOTIDE SEQUENCE [LARGE SCALE GENOMIC DNA]</scope>
    <source>
        <strain evidence="2 3">UM487</strain>
    </source>
</reference>
<gene>
    <name evidence="2" type="ORF">LLEC1_03822</name>
</gene>
<keyword evidence="3" id="KW-1185">Reference proteome</keyword>
<organism evidence="2 3">
    <name type="scientific">Cordyceps confragosa</name>
    <name type="common">Lecanicillium lecanii</name>
    <dbReference type="NCBI Taxonomy" id="2714763"/>
    <lineage>
        <taxon>Eukaryota</taxon>
        <taxon>Fungi</taxon>
        <taxon>Dikarya</taxon>
        <taxon>Ascomycota</taxon>
        <taxon>Pezizomycotina</taxon>
        <taxon>Sordariomycetes</taxon>
        <taxon>Hypocreomycetidae</taxon>
        <taxon>Hypocreales</taxon>
        <taxon>Cordycipitaceae</taxon>
        <taxon>Akanthomyces</taxon>
    </lineage>
</organism>
<name>A0A179IK13_CORDF</name>
<evidence type="ECO:0000313" key="2">
    <source>
        <dbReference type="EMBL" id="OAR02232.1"/>
    </source>
</evidence>
<sequence>MSSTNEEGEHPSDAPVPLPLSYHTDIELVQDFKIYRGNITNSSTMESRRILFYNLPPSITALQIARAAAAFGQILLVNRVASVVRGSDNGSMTMLVEFATSKSSDMCRLAVNSTCPIFVSGTGELYAAGAWVVPTPSFPICYNTNTSLNQGYTRTVTLSPIPASCVWFMIQAVAAPVDILAAEYDSTTKTLTLEFASIGVAHRTALQMNSKFFDFIFEGEPADRRLGTCADRVGYGGYVAYVPPDYLQQQFDRPPFNEYWPERYYYVMTQRNLHPLISQKERNISASDATTTDDDSFETTSSTGTSLDEEPRGRPLRTRDAPSFEKQKQASEELLAELEDSELAGSWDGFFENRHTISLRGWDEYGKIARHRRELSSEQGLVNGIVPKCDGKCELKCKGIKETPPSDEVCKFIKQHNDDLLIAV</sequence>
<evidence type="ECO:0008006" key="4">
    <source>
        <dbReference type="Google" id="ProtNLM"/>
    </source>
</evidence>
<accession>A0A179IK13</accession>
<proteinExistence type="predicted"/>
<feature type="compositionally biased region" description="Basic and acidic residues" evidence="1">
    <location>
        <begin position="309"/>
        <end position="330"/>
    </location>
</feature>
<evidence type="ECO:0000313" key="3">
    <source>
        <dbReference type="Proteomes" id="UP000243081"/>
    </source>
</evidence>
<protein>
    <recommendedName>
        <fullName evidence="4">RRM domain-containing protein</fullName>
    </recommendedName>
</protein>
<dbReference type="Proteomes" id="UP000243081">
    <property type="component" value="Unassembled WGS sequence"/>
</dbReference>
<dbReference type="EMBL" id="LUKN01000772">
    <property type="protein sequence ID" value="OAR02232.1"/>
    <property type="molecule type" value="Genomic_DNA"/>
</dbReference>
<evidence type="ECO:0000256" key="1">
    <source>
        <dbReference type="SAM" id="MobiDB-lite"/>
    </source>
</evidence>